<dbReference type="Gene3D" id="3.40.50.10490">
    <property type="entry name" value="Glucose-6-phosphate isomerase like protein, domain 1"/>
    <property type="match status" value="1"/>
</dbReference>
<evidence type="ECO:0000313" key="6">
    <source>
        <dbReference type="EMBL" id="RDI62623.1"/>
    </source>
</evidence>
<dbReference type="SUPFAM" id="SSF46689">
    <property type="entry name" value="Homeodomain-like"/>
    <property type="match status" value="1"/>
</dbReference>
<keyword evidence="1" id="KW-0805">Transcription regulation</keyword>
<dbReference type="EMBL" id="QQBB01000001">
    <property type="protein sequence ID" value="RDI62623.1"/>
    <property type="molecule type" value="Genomic_DNA"/>
</dbReference>
<dbReference type="Proteomes" id="UP000254925">
    <property type="component" value="Unassembled WGS sequence"/>
</dbReference>
<dbReference type="GO" id="GO:0097367">
    <property type="term" value="F:carbohydrate derivative binding"/>
    <property type="evidence" value="ECO:0007669"/>
    <property type="project" value="InterPro"/>
</dbReference>
<reference evidence="6 7" key="1">
    <citation type="submission" date="2018-07" db="EMBL/GenBank/DDBJ databases">
        <title>Genomic Encyclopedia of Type Strains, Phase IV (KMG-IV): sequencing the most valuable type-strain genomes for metagenomic binning, comparative biology and taxonomic classification.</title>
        <authorList>
            <person name="Goeker M."/>
        </authorList>
    </citation>
    <scope>NUCLEOTIDE SEQUENCE [LARGE SCALE GENOMIC DNA]</scope>
    <source>
        <strain evidence="6 7">DSM 14364</strain>
    </source>
</reference>
<dbReference type="PROSITE" id="PS51071">
    <property type="entry name" value="HTH_RPIR"/>
    <property type="match status" value="1"/>
</dbReference>
<evidence type="ECO:0000256" key="3">
    <source>
        <dbReference type="ARBA" id="ARBA00023163"/>
    </source>
</evidence>
<comment type="caution">
    <text evidence="6">The sequence shown here is derived from an EMBL/GenBank/DDBJ whole genome shotgun (WGS) entry which is preliminary data.</text>
</comment>
<dbReference type="Pfam" id="PF01418">
    <property type="entry name" value="HTH_6"/>
    <property type="match status" value="1"/>
</dbReference>
<dbReference type="InterPro" id="IPR036388">
    <property type="entry name" value="WH-like_DNA-bd_sf"/>
</dbReference>
<dbReference type="RefSeq" id="WP_114768716.1">
    <property type="nucleotide sequence ID" value="NZ_QQBB01000001.1"/>
</dbReference>
<dbReference type="InterPro" id="IPR001347">
    <property type="entry name" value="SIS_dom"/>
</dbReference>
<dbReference type="InterPro" id="IPR009057">
    <property type="entry name" value="Homeodomain-like_sf"/>
</dbReference>
<keyword evidence="7" id="KW-1185">Reference proteome</keyword>
<sequence length="294" mass="31170">MNRPTSLIESIEQIAPSLKKAERRVADVVLQDIEGTTRISIKAFAAQAQVSEPTVMRFARRVGCDGFSDFKLRLAQDFAVGRMYFEAERKVQSGDAETTAQRVYQSGIDALATSFASLDERALAAAASAMAEAGKVVCLGVGGSSAIMAQEMENRLFRFGLAVTAAADPYKQSMLAAIADKGDAFVVFSVTGKPASLVHAAEIAAGRGAAVIAVTMPGSPLAARATILLPLDVPGDEVHFNFPNRTRYGQLLVIDCLSALVGALTKPVSARKLHRIRTTLLALHGHTDAQPIGD</sequence>
<gene>
    <name evidence="6" type="ORF">DES45_101894</name>
</gene>
<feature type="domain" description="SIS" evidence="5">
    <location>
        <begin position="126"/>
        <end position="267"/>
    </location>
</feature>
<proteinExistence type="predicted"/>
<evidence type="ECO:0000256" key="2">
    <source>
        <dbReference type="ARBA" id="ARBA00023125"/>
    </source>
</evidence>
<dbReference type="GO" id="GO:0003700">
    <property type="term" value="F:DNA-binding transcription factor activity"/>
    <property type="evidence" value="ECO:0007669"/>
    <property type="project" value="InterPro"/>
</dbReference>
<dbReference type="PROSITE" id="PS51464">
    <property type="entry name" value="SIS"/>
    <property type="match status" value="1"/>
</dbReference>
<dbReference type="GO" id="GO:0003677">
    <property type="term" value="F:DNA binding"/>
    <property type="evidence" value="ECO:0007669"/>
    <property type="project" value="UniProtKB-KW"/>
</dbReference>
<dbReference type="PANTHER" id="PTHR30514">
    <property type="entry name" value="GLUCOKINASE"/>
    <property type="match status" value="1"/>
</dbReference>
<dbReference type="Gene3D" id="1.10.10.10">
    <property type="entry name" value="Winged helix-like DNA-binding domain superfamily/Winged helix DNA-binding domain"/>
    <property type="match status" value="1"/>
</dbReference>
<protein>
    <submittedName>
        <fullName evidence="6">RpiR family transcriptional regulator</fullName>
    </submittedName>
</protein>
<feature type="domain" description="HTH rpiR-type" evidence="4">
    <location>
        <begin position="5"/>
        <end position="81"/>
    </location>
</feature>
<keyword evidence="3" id="KW-0804">Transcription</keyword>
<dbReference type="AlphaFoldDB" id="A0A370HVT4"/>
<dbReference type="InterPro" id="IPR000281">
    <property type="entry name" value="HTH_RpiR"/>
</dbReference>
<organism evidence="6 7">
    <name type="scientific">Microvirga subterranea</name>
    <dbReference type="NCBI Taxonomy" id="186651"/>
    <lineage>
        <taxon>Bacteria</taxon>
        <taxon>Pseudomonadati</taxon>
        <taxon>Pseudomonadota</taxon>
        <taxon>Alphaproteobacteria</taxon>
        <taxon>Hyphomicrobiales</taxon>
        <taxon>Methylobacteriaceae</taxon>
        <taxon>Microvirga</taxon>
    </lineage>
</organism>
<dbReference type="InterPro" id="IPR046348">
    <property type="entry name" value="SIS_dom_sf"/>
</dbReference>
<dbReference type="SUPFAM" id="SSF53697">
    <property type="entry name" value="SIS domain"/>
    <property type="match status" value="1"/>
</dbReference>
<dbReference type="Pfam" id="PF01380">
    <property type="entry name" value="SIS"/>
    <property type="match status" value="1"/>
</dbReference>
<evidence type="ECO:0000313" key="7">
    <source>
        <dbReference type="Proteomes" id="UP000254925"/>
    </source>
</evidence>
<dbReference type="GO" id="GO:1901135">
    <property type="term" value="P:carbohydrate derivative metabolic process"/>
    <property type="evidence" value="ECO:0007669"/>
    <property type="project" value="InterPro"/>
</dbReference>
<dbReference type="PANTHER" id="PTHR30514:SF1">
    <property type="entry name" value="HTH-TYPE TRANSCRIPTIONAL REGULATOR HEXR-RELATED"/>
    <property type="match status" value="1"/>
</dbReference>
<evidence type="ECO:0000259" key="5">
    <source>
        <dbReference type="PROSITE" id="PS51464"/>
    </source>
</evidence>
<dbReference type="CDD" id="cd05013">
    <property type="entry name" value="SIS_RpiR"/>
    <property type="match status" value="1"/>
</dbReference>
<evidence type="ECO:0000256" key="1">
    <source>
        <dbReference type="ARBA" id="ARBA00023015"/>
    </source>
</evidence>
<dbReference type="InterPro" id="IPR035472">
    <property type="entry name" value="RpiR-like_SIS"/>
</dbReference>
<name>A0A370HVT4_9HYPH</name>
<dbReference type="OrthoDB" id="8582409at2"/>
<dbReference type="InterPro" id="IPR047640">
    <property type="entry name" value="RpiR-like"/>
</dbReference>
<evidence type="ECO:0000259" key="4">
    <source>
        <dbReference type="PROSITE" id="PS51071"/>
    </source>
</evidence>
<accession>A0A370HVT4</accession>
<keyword evidence="2" id="KW-0238">DNA-binding</keyword>